<dbReference type="Gene3D" id="1.25.40.10">
    <property type="entry name" value="Tetratricopeptide repeat domain"/>
    <property type="match status" value="3"/>
</dbReference>
<dbReference type="Proteomes" id="UP000050454">
    <property type="component" value="Unassembled WGS sequence"/>
</dbReference>
<accession>A0A0P7BPC2</accession>
<dbReference type="SUPFAM" id="SSF48452">
    <property type="entry name" value="TPR-like"/>
    <property type="match status" value="3"/>
</dbReference>
<dbReference type="Pfam" id="PF13174">
    <property type="entry name" value="TPR_6"/>
    <property type="match status" value="2"/>
</dbReference>
<evidence type="ECO:0008006" key="3">
    <source>
        <dbReference type="Google" id="ProtNLM"/>
    </source>
</evidence>
<organism evidence="1 2">
    <name type="scientific">Jiulongibacter sediminis</name>
    <dbReference type="NCBI Taxonomy" id="1605367"/>
    <lineage>
        <taxon>Bacteria</taxon>
        <taxon>Pseudomonadati</taxon>
        <taxon>Bacteroidota</taxon>
        <taxon>Cytophagia</taxon>
        <taxon>Cytophagales</taxon>
        <taxon>Leadbetterellaceae</taxon>
        <taxon>Jiulongibacter</taxon>
    </lineage>
</organism>
<dbReference type="EMBL" id="LGTQ01000006">
    <property type="protein sequence ID" value="KPM49010.1"/>
    <property type="molecule type" value="Genomic_DNA"/>
</dbReference>
<dbReference type="Pfam" id="PF13432">
    <property type="entry name" value="TPR_16"/>
    <property type="match status" value="1"/>
</dbReference>
<dbReference type="STRING" id="1605367.AFM12_07210"/>
<reference evidence="1 2" key="1">
    <citation type="submission" date="2015-07" db="EMBL/GenBank/DDBJ databases">
        <title>The draft genome sequence of Leadbetterella sp. JN14-9.</title>
        <authorList>
            <person name="Liu Y."/>
            <person name="Du J."/>
            <person name="Shao Z."/>
        </authorList>
    </citation>
    <scope>NUCLEOTIDE SEQUENCE [LARGE SCALE GENOMIC DNA]</scope>
    <source>
        <strain evidence="1 2">JN14-9</strain>
    </source>
</reference>
<proteinExistence type="predicted"/>
<dbReference type="SMART" id="SM00028">
    <property type="entry name" value="TPR"/>
    <property type="match status" value="5"/>
</dbReference>
<comment type="caution">
    <text evidence="1">The sequence shown here is derived from an EMBL/GenBank/DDBJ whole genome shotgun (WGS) entry which is preliminary data.</text>
</comment>
<dbReference type="AlphaFoldDB" id="A0A0P7BPC2"/>
<name>A0A0P7BPC2_9BACT</name>
<evidence type="ECO:0000313" key="1">
    <source>
        <dbReference type="EMBL" id="KPM49010.1"/>
    </source>
</evidence>
<gene>
    <name evidence="1" type="ORF">AFM12_07210</name>
</gene>
<protein>
    <recommendedName>
        <fullName evidence="3">Tetratricopeptide repeat protein</fullName>
    </recommendedName>
</protein>
<dbReference type="InterPro" id="IPR019734">
    <property type="entry name" value="TPR_rpt"/>
</dbReference>
<evidence type="ECO:0000313" key="2">
    <source>
        <dbReference type="Proteomes" id="UP000050454"/>
    </source>
</evidence>
<dbReference type="InterPro" id="IPR011990">
    <property type="entry name" value="TPR-like_helical_dom_sf"/>
</dbReference>
<keyword evidence="2" id="KW-1185">Reference proteome</keyword>
<sequence>MIVLFSLAAVRAQNLELATEYYNQGEFEKAVELYEKLSRKKENSRAIHENYFNALVRLKSFDEAESYLKAEIKDFPELIIYKADLAYLYELSDQTERAEEAYQDLIEEASSKDAYVYQLQNFFYRTNKMNTLIEMLLKSRERSKSVDKHNIQLARAYLYAGKKKEMLEEVFSYGISHPQSDYVQRTIQDNIKDEAEIEMLQKLLYTKIQLNPELVYYNEILIWHFIQLGEFGRAFTQERALDRRLGLGGVKVYELANLAYKNNQYRDAARMYQYVLNEYPEADYYAYARRLNIQCREEIIKNTFPLSREDIIGLIEQYESLLQDLGKTTKTMDALRNMALLHGFYLDDHDKAISILEDAIANAGSNFNFKDQCKLDLGDIYILKDEPWEATLLYMQVEKSQKEDHLAEIAKLKNAKMYYYTGEFELSKEVLDILKKATTREIANDAMHLSLLIQDNLGLDTTEAAMRAYAGVDLLLFQNKNTEALHQLDSLFELYKSHSLADEILWLRGKTHYRLDHINQALYDFNAIVENYKFDILADDSLYMLAKIYDQNLGDKNKAMELYRQILSDFPGSIYGSEARKKYRELRGDFVF</sequence>